<feature type="domain" description="DUF7869" evidence="2">
    <location>
        <begin position="407"/>
        <end position="560"/>
    </location>
</feature>
<proteinExistence type="predicted"/>
<feature type="region of interest" description="Disordered" evidence="1">
    <location>
        <begin position="617"/>
        <end position="657"/>
    </location>
</feature>
<name>A0A1W2CX45_9BACT</name>
<feature type="compositionally biased region" description="Polar residues" evidence="1">
    <location>
        <begin position="636"/>
        <end position="647"/>
    </location>
</feature>
<keyword evidence="4" id="KW-1185">Reference proteome</keyword>
<evidence type="ECO:0000313" key="4">
    <source>
        <dbReference type="Proteomes" id="UP000192418"/>
    </source>
</evidence>
<dbReference type="AlphaFoldDB" id="A0A1W2CX45"/>
<dbReference type="PANTHER" id="PTHR34415:SF1">
    <property type="entry name" value="INTEGRASE CATALYTIC DOMAIN-CONTAINING PROTEIN"/>
    <property type="match status" value="1"/>
</dbReference>
<dbReference type="RefSeq" id="WP_084069893.1">
    <property type="nucleotide sequence ID" value="NZ_FWXY01000014.1"/>
</dbReference>
<dbReference type="InterPro" id="IPR057191">
    <property type="entry name" value="DUF7869"/>
</dbReference>
<evidence type="ECO:0000259" key="2">
    <source>
        <dbReference type="Pfam" id="PF25273"/>
    </source>
</evidence>
<dbReference type="Pfam" id="PF25273">
    <property type="entry name" value="DUF7869"/>
    <property type="match status" value="1"/>
</dbReference>
<dbReference type="Proteomes" id="UP000192418">
    <property type="component" value="Unassembled WGS sequence"/>
</dbReference>
<evidence type="ECO:0000256" key="1">
    <source>
        <dbReference type="SAM" id="MobiDB-lite"/>
    </source>
</evidence>
<dbReference type="PANTHER" id="PTHR34415">
    <property type="entry name" value="INTEGRASE CATALYTIC DOMAIN-CONTAINING PROTEIN"/>
    <property type="match status" value="1"/>
</dbReference>
<dbReference type="EMBL" id="FWXY01000014">
    <property type="protein sequence ID" value="SMC89556.1"/>
    <property type="molecule type" value="Genomic_DNA"/>
</dbReference>
<protein>
    <recommendedName>
        <fullName evidence="2">DUF7869 domain-containing protein</fullName>
    </recommendedName>
</protein>
<reference evidence="3 4" key="1">
    <citation type="submission" date="2017-04" db="EMBL/GenBank/DDBJ databases">
        <authorList>
            <person name="Afonso C.L."/>
            <person name="Miller P.J."/>
            <person name="Scott M.A."/>
            <person name="Spackman E."/>
            <person name="Goraichik I."/>
            <person name="Dimitrov K.M."/>
            <person name="Suarez D.L."/>
            <person name="Swayne D.E."/>
        </authorList>
    </citation>
    <scope>NUCLEOTIDE SEQUENCE [LARGE SCALE GENOMIC DNA]</scope>
    <source>
        <strain evidence="3 4">DSM 3385</strain>
    </source>
</reference>
<sequence length="657" mass="75694">MIEQFSQFSDILLPKELLKPFRDVEEEYLGSFISGQASVHSTDRRKQECVIEGLTERERLSERKKITKFLSKPCGCGNDCQKKFTVSEILDAREDFRQMSWREQHSFIIGKLQSFIHGTAQSKSARTSQTRQRQRFNYCITADRPVCRKFFLLYYGESIDRLKRRQKYLIETGTVPPAHGNTGKKPKHACSRDAIEAVLSFISNFAAIHGLPDPGRDLRAGKGKLTIYLPTIMNFMAIHRIYRKSMQGSDGRVVEYHAFRRLWVDNFPHIVFSKTKSDLCMTCEEHKKQINITAAAGTEEEKLEALDKAREHLISAMKKRTHYRQCIEVSRQSYSALMEGEEQQSKPDIMHYSWDFAQQVHYPYEDHQVGPIYFKTSRNAQLFGVCCEALPRQVNYLIDEADFPGKGADTVIAMLHHFFACYGLGEQHLLLTADNCTGQNKNNAVLHYLLYRTIAGLHAKIDWSFMLVGHTKFSPDAYFGLLKKKYRRSRTYTYRQLINIINTSTVKKCNVCHPYRDDDGSASFRYHAWSKWLEKYFRKLPGITNYHHFSMDSRNPGVVTARRYVDSEQETFELLKKSVDYSALLDGSILPKEIIPAGLSPERQWYLYDKIREHIPDSADKDETAPLPAITRPTKKQNASPSPNNTALPAGLVVNDQ</sequence>
<accession>A0A1W2CX45</accession>
<dbReference type="OrthoDB" id="9934302at2"/>
<gene>
    <name evidence="3" type="ORF">SAMN02746065_11413</name>
</gene>
<organism evidence="3 4">
    <name type="scientific">Desulfocicer vacuolatum DSM 3385</name>
    <dbReference type="NCBI Taxonomy" id="1121400"/>
    <lineage>
        <taxon>Bacteria</taxon>
        <taxon>Pseudomonadati</taxon>
        <taxon>Thermodesulfobacteriota</taxon>
        <taxon>Desulfobacteria</taxon>
        <taxon>Desulfobacterales</taxon>
        <taxon>Desulfobacteraceae</taxon>
        <taxon>Desulfocicer</taxon>
    </lineage>
</organism>
<dbReference type="STRING" id="1121400.SAMN02746065_11413"/>
<evidence type="ECO:0000313" key="3">
    <source>
        <dbReference type="EMBL" id="SMC89556.1"/>
    </source>
</evidence>